<protein>
    <submittedName>
        <fullName evidence="7">Nonribosomal peptide synthetases (NRPS)</fullName>
    </submittedName>
</protein>
<evidence type="ECO:0000313" key="7">
    <source>
        <dbReference type="EMBL" id="KAA8645290.1"/>
    </source>
</evidence>
<dbReference type="InterPro" id="IPR020845">
    <property type="entry name" value="AMP-binding_CS"/>
</dbReference>
<sequence length="1786" mass="198014">MAASVALKIMASMLGLPQESLNQTASFISCGGDSMTALRFSAECKQHGILIPVDTVLSSRTLQHLLQQCRAADSSETTVQASWVRTPSNTPGEGGGEQKDNEKETSHHLFMLNDGSERSSYEVVSSRSEHSFNTSEAEVHIHSSDVSFDLFQEQEDNLEKRSMPLEDDLSLISIETEDLCNPSEATMDQITDFSTSQISLMHGGLETPGANIISYYETYFPAQTSRMKAAWSQVIKMEPIFRTIYRSPEDGCSILPKLYWREFTTTKAKTYRDALSGDQMEVRPWPNASTAIDLDVRFTVVHYQAQSDADSRSTLIWSVHHALIDGWSASLVLQKVHQAASGETVRPGPRFSDVSTALNQWRLTHKAEGDAFWAEQQAKLSEGREELLIPVVGKGKAGDGQQDEIRITLGNHYTSLKAAARACAVTPTAFFYAAWALCLGMYTDSDNVIIGTVVSGRNIPLPGMLDTVGPIVSTLPLQVDILWDLSAQDFVRDVFNRMQRLVQYSWTGPDNGFSRVRGQLLAIQPSAQWRADEDEFVVDRSFAKQTTNLPLSVIVTDNGSIMLQYSRQRYSHRGMETVGRTLKQLLISLCQTENTLDVCTSGLLSAPALAALRSMGNCNSSATTKPSIRDDLVTLFERTVRKYPSAIAIERADQQISYADLERLSGRIARILGDRINPEEVVAVHADGSVNWIISTYAVLRAGGTYCPLDRAHHQQYRDSLFETSTARFFLATTREAISSKPRTALSALDIESILSEPESDPDTSGIALRAKPRPWERAYVCFTSGSTGKSKGVICTHQGLVAFQRDFEVRLRMAVGTRLAQVMSTAFDGSIHELFSTLSYGATLVLRPEGGAFGHLKTVDSAILTPSIASVLNPDDLPQLKTVYLVGEAVPQAVCNTWATRTVLYNMYGPTEATCGATIKRLHAGQAVTIGGPNPSTRIYILDHRQRLAPVGRIGEIYLAGVQVAQGYIGRPELNAERFLPDSICSGLGEYMYRTGDRGYWNEAGEIIFLGRVDRQIKLQGFRIDLEDLEARVLGACKEAHAVAITRRREDLVCMIQTASSDVTAMRAAIRAVVPGFAVPTYIYAVPQLPMTATGKIDYKVIADRVESDQQKEEGFETETEVLIAAAWRQILNCGPHDAILIGPRSSFTQLGGHSLQQLRLAARLTAVFGERITVQMIAGLATLRDLASSIDKMKKGQSIPAPGILQNSQYGEYKLSLMEEEWWHKYQLDCSSSAFNVSYVSQYDPDTVSQSRLINAWNLVLSRHDAFRSRYLQRGKKKNTVARILAPCSPRVDKLRSVDVRVEVNRPFNLACAPPVRVTITRDTIVAVWSHIICDYTALGTVLNEVAAAYHGRSLLPPVQPHYIHLVADAAPPPPCHLNFWSEYLGEVRGTRPIYLGNGVRRTSYRGKSSVARISASLWRRMQAQAAASDVTMQQLILAAVAMAVSANDEQGLGLDIRLGVPFINRHSEAEMNAVGLFLEPLPVRVVFGDGRRGVQRLPEDPLLSLGTFLTAVQRSCQDSLSYAVPWHKLLTHFGIDAQEELPEHPLLDCVVSFHDARRRDPTPTEKAPSAAAEDITKEGGPWSMFALGDGVEPQYVWSEGSKFMLMVECMAIDEDTLLLRLEYDTACFEQGTGRISAVRRMILRAINGLTSGENLHQENSFADLREELRTLWDSEKEPMACRPAASSISLGSPSIHPLPLRLDQAARYGLDIELFHDDILEIAKDHTSLQTDAERQIKAASIIRSLCDERRTKIVFLQPFRHYEEPIDREKHAQRIQEMKLWI</sequence>
<feature type="compositionally biased region" description="Polar residues" evidence="5">
    <location>
        <begin position="77"/>
        <end position="91"/>
    </location>
</feature>
<dbReference type="InterPro" id="IPR009081">
    <property type="entry name" value="PP-bd_ACP"/>
</dbReference>
<evidence type="ECO:0000256" key="4">
    <source>
        <dbReference type="ARBA" id="ARBA00029454"/>
    </source>
</evidence>
<dbReference type="Pfam" id="PF00550">
    <property type="entry name" value="PP-binding"/>
    <property type="match status" value="2"/>
</dbReference>
<keyword evidence="1" id="KW-0596">Phosphopantetheine</keyword>
<dbReference type="InterPro" id="IPR045851">
    <property type="entry name" value="AMP-bd_C_sf"/>
</dbReference>
<dbReference type="SUPFAM" id="SSF47336">
    <property type="entry name" value="ACP-like"/>
    <property type="match status" value="2"/>
</dbReference>
<dbReference type="InterPro" id="IPR001242">
    <property type="entry name" value="Condensation_dom"/>
</dbReference>
<dbReference type="Pfam" id="PF00501">
    <property type="entry name" value="AMP-binding"/>
    <property type="match status" value="1"/>
</dbReference>
<dbReference type="GO" id="GO:0016874">
    <property type="term" value="F:ligase activity"/>
    <property type="evidence" value="ECO:0007669"/>
    <property type="project" value="UniProtKB-KW"/>
</dbReference>
<dbReference type="PROSITE" id="PS00012">
    <property type="entry name" value="PHOSPHOPANTETHEINE"/>
    <property type="match status" value="1"/>
</dbReference>
<dbReference type="GO" id="GO:0044550">
    <property type="term" value="P:secondary metabolite biosynthetic process"/>
    <property type="evidence" value="ECO:0007669"/>
    <property type="project" value="TreeGrafter"/>
</dbReference>
<dbReference type="Pfam" id="PF00668">
    <property type="entry name" value="Condensation"/>
    <property type="match status" value="2"/>
</dbReference>
<dbReference type="Gene3D" id="3.30.559.10">
    <property type="entry name" value="Chloramphenicol acetyltransferase-like domain"/>
    <property type="match status" value="2"/>
</dbReference>
<dbReference type="OrthoDB" id="416786at2759"/>
<evidence type="ECO:0000256" key="2">
    <source>
        <dbReference type="ARBA" id="ARBA00022553"/>
    </source>
</evidence>
<dbReference type="Proteomes" id="UP000324241">
    <property type="component" value="Unassembled WGS sequence"/>
</dbReference>
<keyword evidence="2" id="KW-0597">Phosphoprotein</keyword>
<dbReference type="InterPro" id="IPR036736">
    <property type="entry name" value="ACP-like_sf"/>
</dbReference>
<dbReference type="Gene3D" id="3.40.50.12780">
    <property type="entry name" value="N-terminal domain of ligase-like"/>
    <property type="match status" value="1"/>
</dbReference>
<feature type="domain" description="Carrier" evidence="6">
    <location>
        <begin position="1119"/>
        <end position="1196"/>
    </location>
</feature>
<evidence type="ECO:0000259" key="6">
    <source>
        <dbReference type="PROSITE" id="PS50075"/>
    </source>
</evidence>
<dbReference type="GO" id="GO:0043041">
    <property type="term" value="P:amino acid activation for nonribosomal peptide biosynthetic process"/>
    <property type="evidence" value="ECO:0007669"/>
    <property type="project" value="TreeGrafter"/>
</dbReference>
<comment type="caution">
    <text evidence="7">The sequence shown here is derived from an EMBL/GenBank/DDBJ whole genome shotgun (WGS) entry which is preliminary data.</text>
</comment>
<dbReference type="PROSITE" id="PS00455">
    <property type="entry name" value="AMP_BINDING"/>
    <property type="match status" value="1"/>
</dbReference>
<dbReference type="VEuPathDB" id="FungiDB:EYZ11_003660"/>
<feature type="domain" description="Carrier" evidence="6">
    <location>
        <begin position="1"/>
        <end position="73"/>
    </location>
</feature>
<proteinExistence type="inferred from homology"/>
<name>A0A5M9MIW7_9EURO</name>
<keyword evidence="3" id="KW-0436">Ligase</keyword>
<dbReference type="Gene3D" id="3.30.559.30">
    <property type="entry name" value="Nonribosomal peptide synthetase, condensation domain"/>
    <property type="match status" value="2"/>
</dbReference>
<dbReference type="InterPro" id="IPR042099">
    <property type="entry name" value="ANL_N_sf"/>
</dbReference>
<organism evidence="7 8">
    <name type="scientific">Aspergillus tanneri</name>
    <dbReference type="NCBI Taxonomy" id="1220188"/>
    <lineage>
        <taxon>Eukaryota</taxon>
        <taxon>Fungi</taxon>
        <taxon>Dikarya</taxon>
        <taxon>Ascomycota</taxon>
        <taxon>Pezizomycotina</taxon>
        <taxon>Eurotiomycetes</taxon>
        <taxon>Eurotiomycetidae</taxon>
        <taxon>Eurotiales</taxon>
        <taxon>Aspergillaceae</taxon>
        <taxon>Aspergillus</taxon>
        <taxon>Aspergillus subgen. Circumdati</taxon>
    </lineage>
</organism>
<accession>A0A5M9MIW7</accession>
<dbReference type="CDD" id="cd19537">
    <property type="entry name" value="C_NRPS-like"/>
    <property type="match status" value="1"/>
</dbReference>
<evidence type="ECO:0000256" key="1">
    <source>
        <dbReference type="ARBA" id="ARBA00022450"/>
    </source>
</evidence>
<dbReference type="InterPro" id="IPR006162">
    <property type="entry name" value="Ppantetheine_attach_site"/>
</dbReference>
<dbReference type="EMBL" id="QUQM01000007">
    <property type="protein sequence ID" value="KAA8645290.1"/>
    <property type="molecule type" value="Genomic_DNA"/>
</dbReference>
<evidence type="ECO:0000256" key="5">
    <source>
        <dbReference type="SAM" id="MobiDB-lite"/>
    </source>
</evidence>
<comment type="similarity">
    <text evidence="4">Belongs to the NRP synthetase family.</text>
</comment>
<dbReference type="PANTHER" id="PTHR45527:SF11">
    <property type="entry name" value="NONRIBOSOMAL PEPTIDE SYNTHETASE 5"/>
    <property type="match status" value="1"/>
</dbReference>
<dbReference type="GO" id="GO:0005737">
    <property type="term" value="C:cytoplasm"/>
    <property type="evidence" value="ECO:0007669"/>
    <property type="project" value="TreeGrafter"/>
</dbReference>
<dbReference type="InterPro" id="IPR000873">
    <property type="entry name" value="AMP-dep_synth/lig_dom"/>
</dbReference>
<dbReference type="SUPFAM" id="SSF56801">
    <property type="entry name" value="Acetyl-CoA synthetase-like"/>
    <property type="match status" value="1"/>
</dbReference>
<evidence type="ECO:0000313" key="8">
    <source>
        <dbReference type="Proteomes" id="UP000324241"/>
    </source>
</evidence>
<dbReference type="PROSITE" id="PS50075">
    <property type="entry name" value="CARRIER"/>
    <property type="match status" value="2"/>
</dbReference>
<evidence type="ECO:0000256" key="3">
    <source>
        <dbReference type="ARBA" id="ARBA00022598"/>
    </source>
</evidence>
<reference evidence="7 8" key="1">
    <citation type="submission" date="2019-08" db="EMBL/GenBank/DDBJ databases">
        <title>The genome sequence of a newly discovered highly antifungal drug resistant Aspergillus species, Aspergillus tanneri NIH 1004.</title>
        <authorList>
            <person name="Mounaud S."/>
            <person name="Singh I."/>
            <person name="Joardar V."/>
            <person name="Pakala S."/>
            <person name="Pakala S."/>
            <person name="Venepally P."/>
            <person name="Chung J.K."/>
            <person name="Losada L."/>
            <person name="Nierman W.C."/>
        </authorList>
    </citation>
    <scope>NUCLEOTIDE SEQUENCE [LARGE SCALE GENOMIC DNA]</scope>
    <source>
        <strain evidence="7 8">NIH1004</strain>
    </source>
</reference>
<dbReference type="PANTHER" id="PTHR45527">
    <property type="entry name" value="NONRIBOSOMAL PEPTIDE SYNTHETASE"/>
    <property type="match status" value="1"/>
</dbReference>
<dbReference type="SUPFAM" id="SSF52777">
    <property type="entry name" value="CoA-dependent acyltransferases"/>
    <property type="match status" value="4"/>
</dbReference>
<dbReference type="Gene3D" id="1.10.1200.10">
    <property type="entry name" value="ACP-like"/>
    <property type="match status" value="2"/>
</dbReference>
<dbReference type="GeneID" id="54329411"/>
<dbReference type="RefSeq" id="XP_033424651.1">
    <property type="nucleotide sequence ID" value="XM_033571336.1"/>
</dbReference>
<feature type="region of interest" description="Disordered" evidence="5">
    <location>
        <begin position="77"/>
        <end position="104"/>
    </location>
</feature>
<dbReference type="GO" id="GO:0031177">
    <property type="term" value="F:phosphopantetheine binding"/>
    <property type="evidence" value="ECO:0007669"/>
    <property type="project" value="TreeGrafter"/>
</dbReference>
<dbReference type="InterPro" id="IPR023213">
    <property type="entry name" value="CAT-like_dom_sf"/>
</dbReference>
<dbReference type="Gene3D" id="3.30.300.30">
    <property type="match status" value="1"/>
</dbReference>
<gene>
    <name evidence="7" type="ORF">ATNIH1004_006709</name>
</gene>